<evidence type="ECO:0000256" key="3">
    <source>
        <dbReference type="ARBA" id="ARBA00022801"/>
    </source>
</evidence>
<dbReference type="FunFam" id="3.90.190.10:FF:000035">
    <property type="entry name" value="Tyrosine phosphatase, putative"/>
    <property type="match status" value="1"/>
</dbReference>
<proteinExistence type="predicted"/>
<dbReference type="AlphaFoldDB" id="A0A9W8BDG0"/>
<gene>
    <name evidence="4" type="ORF">H4R34_000070</name>
</gene>
<keyword evidence="3" id="KW-0378">Hydrolase</keyword>
<dbReference type="SUPFAM" id="SSF52799">
    <property type="entry name" value="(Phosphotyrosine protein) phosphatases II"/>
    <property type="match status" value="1"/>
</dbReference>
<evidence type="ECO:0000313" key="4">
    <source>
        <dbReference type="EMBL" id="KAJ1985416.1"/>
    </source>
</evidence>
<keyword evidence="2" id="KW-0963">Cytoplasm</keyword>
<dbReference type="GO" id="GO:0005737">
    <property type="term" value="C:cytoplasm"/>
    <property type="evidence" value="ECO:0007669"/>
    <property type="project" value="UniProtKB-SubCell"/>
</dbReference>
<protein>
    <recommendedName>
        <fullName evidence="6">Protein-tyrosine phosphatase</fullName>
    </recommendedName>
</protein>
<comment type="subcellular location">
    <subcellularLocation>
        <location evidence="1">Cytoplasm</location>
    </subcellularLocation>
</comment>
<reference evidence="4" key="1">
    <citation type="submission" date="2022-07" db="EMBL/GenBank/DDBJ databases">
        <title>Phylogenomic reconstructions and comparative analyses of Kickxellomycotina fungi.</title>
        <authorList>
            <person name="Reynolds N.K."/>
            <person name="Stajich J.E."/>
            <person name="Barry K."/>
            <person name="Grigoriev I.V."/>
            <person name="Crous P."/>
            <person name="Smith M.E."/>
        </authorList>
    </citation>
    <scope>NUCLEOTIDE SEQUENCE</scope>
    <source>
        <strain evidence="4">RSA 567</strain>
    </source>
</reference>
<evidence type="ECO:0000256" key="2">
    <source>
        <dbReference type="ARBA" id="ARBA00022490"/>
    </source>
</evidence>
<dbReference type="OrthoDB" id="6375174at2759"/>
<dbReference type="Gene3D" id="3.90.190.10">
    <property type="entry name" value="Protein tyrosine phosphatase superfamily"/>
    <property type="match status" value="1"/>
</dbReference>
<keyword evidence="5" id="KW-1185">Reference proteome</keyword>
<dbReference type="PRINTS" id="PR01911">
    <property type="entry name" value="PFDSPHPHTASE"/>
</dbReference>
<comment type="caution">
    <text evidence="4">The sequence shown here is derived from an EMBL/GenBank/DDBJ whole genome shotgun (WGS) entry which is preliminary data.</text>
</comment>
<dbReference type="EMBL" id="JANBQB010000001">
    <property type="protein sequence ID" value="KAJ1985416.1"/>
    <property type="molecule type" value="Genomic_DNA"/>
</dbReference>
<dbReference type="PANTHER" id="PTHR31126:SF18">
    <property type="entry name" value="PROTEIN-TYROSINE-PHOSPHATASE"/>
    <property type="match status" value="1"/>
</dbReference>
<dbReference type="InterPro" id="IPR020428">
    <property type="entry name" value="PFA-DSPs"/>
</dbReference>
<organism evidence="4 5">
    <name type="scientific">Dimargaris verticillata</name>
    <dbReference type="NCBI Taxonomy" id="2761393"/>
    <lineage>
        <taxon>Eukaryota</taxon>
        <taxon>Fungi</taxon>
        <taxon>Fungi incertae sedis</taxon>
        <taxon>Zoopagomycota</taxon>
        <taxon>Kickxellomycotina</taxon>
        <taxon>Dimargaritomycetes</taxon>
        <taxon>Dimargaritales</taxon>
        <taxon>Dimargaritaceae</taxon>
        <taxon>Dimargaris</taxon>
    </lineage>
</organism>
<dbReference type="CDD" id="cd14501">
    <property type="entry name" value="PFA-DSP"/>
    <property type="match status" value="1"/>
</dbReference>
<dbReference type="InterPro" id="IPR029021">
    <property type="entry name" value="Prot-tyrosine_phosphatase-like"/>
</dbReference>
<name>A0A9W8BDG0_9FUNG</name>
<dbReference type="Proteomes" id="UP001151582">
    <property type="component" value="Unassembled WGS sequence"/>
</dbReference>
<evidence type="ECO:0000256" key="1">
    <source>
        <dbReference type="ARBA" id="ARBA00004496"/>
    </source>
</evidence>
<dbReference type="PANTHER" id="PTHR31126">
    <property type="entry name" value="TYROSINE-PROTEIN PHOSPHATASE"/>
    <property type="match status" value="1"/>
</dbReference>
<accession>A0A9W8BDG0</accession>
<evidence type="ECO:0008006" key="6">
    <source>
        <dbReference type="Google" id="ProtNLM"/>
    </source>
</evidence>
<sequence length="184" mass="21409">MYFVPPEAFGTVEEGIYRSSDDITSINCPFLKNLGLSHILFLSNEVPSRVITKFVEDEGIRLVLLGWKPVSEELIKEGLEMVLDSKYHPILVMCTTGLHETGTFIGCLRKLQHWNFNSIVFEYRSFAGKRSRYYIEQFIELFDTDLINIPENPPKFFAVQQAMWEEEEVELLKRKWGSKFIESS</sequence>
<dbReference type="InterPro" id="IPR004861">
    <property type="entry name" value="Siw14-like"/>
</dbReference>
<dbReference type="Pfam" id="PF03162">
    <property type="entry name" value="Y_phosphatase2"/>
    <property type="match status" value="1"/>
</dbReference>
<dbReference type="GO" id="GO:0016791">
    <property type="term" value="F:phosphatase activity"/>
    <property type="evidence" value="ECO:0007669"/>
    <property type="project" value="InterPro"/>
</dbReference>
<evidence type="ECO:0000313" key="5">
    <source>
        <dbReference type="Proteomes" id="UP001151582"/>
    </source>
</evidence>